<dbReference type="PANTHER" id="PTHR43249:SF1">
    <property type="entry name" value="D-GLUCOSIDE 3-DEHYDROGENASE"/>
    <property type="match status" value="1"/>
</dbReference>
<name>A0A265N8L0_9BACI</name>
<gene>
    <name evidence="3" type="ORF">CIL03_11870</name>
</gene>
<dbReference type="SUPFAM" id="SSF55347">
    <property type="entry name" value="Glyceraldehyde-3-phosphate dehydrogenase-like, C-terminal domain"/>
    <property type="match status" value="1"/>
</dbReference>
<dbReference type="RefSeq" id="WP_094886081.1">
    <property type="nucleotide sequence ID" value="NZ_NPMS01000005.1"/>
</dbReference>
<dbReference type="Pfam" id="PF22725">
    <property type="entry name" value="GFO_IDH_MocA_C3"/>
    <property type="match status" value="1"/>
</dbReference>
<dbReference type="OrthoDB" id="9815825at2"/>
<evidence type="ECO:0000259" key="1">
    <source>
        <dbReference type="Pfam" id="PF01408"/>
    </source>
</evidence>
<comment type="caution">
    <text evidence="3">The sequence shown here is derived from an EMBL/GenBank/DDBJ whole genome shotgun (WGS) entry which is preliminary data.</text>
</comment>
<accession>A0A265N8L0</accession>
<evidence type="ECO:0000313" key="4">
    <source>
        <dbReference type="Proteomes" id="UP000216498"/>
    </source>
</evidence>
<feature type="domain" description="Gfo/Idh/MocA-like oxidoreductase N-terminal" evidence="1">
    <location>
        <begin position="4"/>
        <end position="119"/>
    </location>
</feature>
<evidence type="ECO:0008006" key="5">
    <source>
        <dbReference type="Google" id="ProtNLM"/>
    </source>
</evidence>
<dbReference type="Gene3D" id="3.30.360.10">
    <property type="entry name" value="Dihydrodipicolinate Reductase, domain 2"/>
    <property type="match status" value="1"/>
</dbReference>
<evidence type="ECO:0000313" key="3">
    <source>
        <dbReference type="EMBL" id="OZU88342.1"/>
    </source>
</evidence>
<dbReference type="InterPro" id="IPR052515">
    <property type="entry name" value="Gfo/Idh/MocA_Oxidoreductase"/>
</dbReference>
<sequence length="346" mass="38000">MKQVRFGIIGAGILAPLHAKAIQENPTAELAAVADIDKEKAEKFAHDYNINKVFTDYEAMLLEPIDVVCLCVPSGMHARFAVKCAEMGKHILSEKPLDITFRNMDLMINACKQAGVKLGSVFQRRTLPHFLEAKNNLDSGAIGGMMMINAYLKYYRSDEYYASAGWRGKWELDGGGALMNQGVHGIDLLQWIGGEVVSVKAYTGTLTRKDIEVEDTAAAILKFKNGAIGTIQGATSVYPEQETSIEINGDEGTLKVTDSKVEIWESMTNQLAAPQLPLPDHDGHAIIINDMVEAIINDREPMISGMEARKSVEIILAVYESARTGNEVILSEFHPFESHRDKGVSS</sequence>
<dbReference type="Gene3D" id="3.40.50.720">
    <property type="entry name" value="NAD(P)-binding Rossmann-like Domain"/>
    <property type="match status" value="1"/>
</dbReference>
<dbReference type="GO" id="GO:0000166">
    <property type="term" value="F:nucleotide binding"/>
    <property type="evidence" value="ECO:0007669"/>
    <property type="project" value="InterPro"/>
</dbReference>
<keyword evidence="4" id="KW-1185">Reference proteome</keyword>
<proteinExistence type="predicted"/>
<dbReference type="InterPro" id="IPR055170">
    <property type="entry name" value="GFO_IDH_MocA-like_dom"/>
</dbReference>
<dbReference type="EMBL" id="NPMS01000005">
    <property type="protein sequence ID" value="OZU88342.1"/>
    <property type="molecule type" value="Genomic_DNA"/>
</dbReference>
<dbReference type="Pfam" id="PF01408">
    <property type="entry name" value="GFO_IDH_MocA"/>
    <property type="match status" value="1"/>
</dbReference>
<dbReference type="AlphaFoldDB" id="A0A265N8L0"/>
<dbReference type="SUPFAM" id="SSF51735">
    <property type="entry name" value="NAD(P)-binding Rossmann-fold domains"/>
    <property type="match status" value="1"/>
</dbReference>
<organism evidence="3 4">
    <name type="scientific">Virgibacillus indicus</name>
    <dbReference type="NCBI Taxonomy" id="2024554"/>
    <lineage>
        <taxon>Bacteria</taxon>
        <taxon>Bacillati</taxon>
        <taxon>Bacillota</taxon>
        <taxon>Bacilli</taxon>
        <taxon>Bacillales</taxon>
        <taxon>Bacillaceae</taxon>
        <taxon>Virgibacillus</taxon>
    </lineage>
</organism>
<dbReference type="InterPro" id="IPR000683">
    <property type="entry name" value="Gfo/Idh/MocA-like_OxRdtase_N"/>
</dbReference>
<reference evidence="3 4" key="1">
    <citation type="submission" date="2017-08" db="EMBL/GenBank/DDBJ databases">
        <title>Virgibacillus indicus sp. nov. and Virgibacillus profoundi sp. nov, two moderately halophilic bacteria isolated from marine sediment by using the Microfluidic Streak Plate.</title>
        <authorList>
            <person name="Xu B."/>
            <person name="Hu B."/>
            <person name="Wang J."/>
            <person name="Zhu Y."/>
            <person name="Huang L."/>
            <person name="Du W."/>
            <person name="Huang Y."/>
        </authorList>
    </citation>
    <scope>NUCLEOTIDE SEQUENCE [LARGE SCALE GENOMIC DNA]</scope>
    <source>
        <strain evidence="3 4">IO3-P2-C2</strain>
    </source>
</reference>
<dbReference type="Proteomes" id="UP000216498">
    <property type="component" value="Unassembled WGS sequence"/>
</dbReference>
<evidence type="ECO:0000259" key="2">
    <source>
        <dbReference type="Pfam" id="PF22725"/>
    </source>
</evidence>
<protein>
    <recommendedName>
        <fullName evidence="5">Oxidoreductase</fullName>
    </recommendedName>
</protein>
<dbReference type="PANTHER" id="PTHR43249">
    <property type="entry name" value="UDP-N-ACETYL-2-AMINO-2-DEOXY-D-GLUCURONATE OXIDASE"/>
    <property type="match status" value="1"/>
</dbReference>
<feature type="domain" description="GFO/IDH/MocA-like oxidoreductase" evidence="2">
    <location>
        <begin position="130"/>
        <end position="254"/>
    </location>
</feature>
<dbReference type="InterPro" id="IPR036291">
    <property type="entry name" value="NAD(P)-bd_dom_sf"/>
</dbReference>